<sequence>MDKEGVVTKNKARLVAHGYNQQEGIDYEETFTPVARLEVIRIFLTYATYMGFVVYQMDVKSAFLNGKISKEVYVQQPPGFKSSEFPDYVCKLDKALYGLKQALRAWYQANLKESHLIAVKIIFRESTSSGCQVLALVLDYVYHFIRDHILKGDIKLHFVQTDLQLADIFSKPLAEPSFTRLIAELGNLNITSKLKDKHSQYLIRIFSKGHLLSRKMPDFTVHEGSHGPTLDRSDECVPVPPKETVKAGLATMDLLMMITHPFPPLISSTRLR</sequence>
<dbReference type="EMBL" id="BQNB010010294">
    <property type="protein sequence ID" value="GJS75307.1"/>
    <property type="molecule type" value="Genomic_DNA"/>
</dbReference>
<accession>A0ABQ4YEA2</accession>
<organism evidence="2 3">
    <name type="scientific">Tanacetum coccineum</name>
    <dbReference type="NCBI Taxonomy" id="301880"/>
    <lineage>
        <taxon>Eukaryota</taxon>
        <taxon>Viridiplantae</taxon>
        <taxon>Streptophyta</taxon>
        <taxon>Embryophyta</taxon>
        <taxon>Tracheophyta</taxon>
        <taxon>Spermatophyta</taxon>
        <taxon>Magnoliopsida</taxon>
        <taxon>eudicotyledons</taxon>
        <taxon>Gunneridae</taxon>
        <taxon>Pentapetalae</taxon>
        <taxon>asterids</taxon>
        <taxon>campanulids</taxon>
        <taxon>Asterales</taxon>
        <taxon>Asteraceae</taxon>
        <taxon>Asteroideae</taxon>
        <taxon>Anthemideae</taxon>
        <taxon>Anthemidinae</taxon>
        <taxon>Tanacetum</taxon>
    </lineage>
</organism>
<evidence type="ECO:0000313" key="2">
    <source>
        <dbReference type="EMBL" id="GJS75307.1"/>
    </source>
</evidence>
<evidence type="ECO:0000259" key="1">
    <source>
        <dbReference type="Pfam" id="PF07727"/>
    </source>
</evidence>
<protein>
    <submittedName>
        <fullName evidence="2">Retrovirus-related pol polyprotein from transposon TNT 1-94</fullName>
    </submittedName>
</protein>
<dbReference type="InterPro" id="IPR013103">
    <property type="entry name" value="RVT_2"/>
</dbReference>
<comment type="caution">
    <text evidence="2">The sequence shown here is derived from an EMBL/GenBank/DDBJ whole genome shotgun (WGS) entry which is preliminary data.</text>
</comment>
<name>A0ABQ4YEA2_9ASTR</name>
<evidence type="ECO:0000313" key="3">
    <source>
        <dbReference type="Proteomes" id="UP001151760"/>
    </source>
</evidence>
<gene>
    <name evidence="2" type="ORF">Tco_0725188</name>
</gene>
<dbReference type="Pfam" id="PF07727">
    <property type="entry name" value="RVT_2"/>
    <property type="match status" value="1"/>
</dbReference>
<reference evidence="2" key="1">
    <citation type="journal article" date="2022" name="Int. J. Mol. Sci.">
        <title>Draft Genome of Tanacetum Coccineum: Genomic Comparison of Closely Related Tanacetum-Family Plants.</title>
        <authorList>
            <person name="Yamashiro T."/>
            <person name="Shiraishi A."/>
            <person name="Nakayama K."/>
            <person name="Satake H."/>
        </authorList>
    </citation>
    <scope>NUCLEOTIDE SEQUENCE</scope>
</reference>
<feature type="domain" description="Reverse transcriptase Ty1/copia-type" evidence="1">
    <location>
        <begin position="5"/>
        <end position="109"/>
    </location>
</feature>
<reference evidence="2" key="2">
    <citation type="submission" date="2022-01" db="EMBL/GenBank/DDBJ databases">
        <authorList>
            <person name="Yamashiro T."/>
            <person name="Shiraishi A."/>
            <person name="Satake H."/>
            <person name="Nakayama K."/>
        </authorList>
    </citation>
    <scope>NUCLEOTIDE SEQUENCE</scope>
</reference>
<proteinExistence type="predicted"/>
<dbReference type="Proteomes" id="UP001151760">
    <property type="component" value="Unassembled WGS sequence"/>
</dbReference>
<keyword evidence="3" id="KW-1185">Reference proteome</keyword>